<evidence type="ECO:0008006" key="4">
    <source>
        <dbReference type="Google" id="ProtNLM"/>
    </source>
</evidence>
<evidence type="ECO:0000256" key="1">
    <source>
        <dbReference type="SAM" id="SignalP"/>
    </source>
</evidence>
<dbReference type="AlphaFoldDB" id="A0A1T5L6H1"/>
<dbReference type="Proteomes" id="UP000190961">
    <property type="component" value="Unassembled WGS sequence"/>
</dbReference>
<accession>A0A1T5L6H1</accession>
<proteinExistence type="predicted"/>
<dbReference type="InterPro" id="IPR015943">
    <property type="entry name" value="WD40/YVTN_repeat-like_dom_sf"/>
</dbReference>
<dbReference type="InterPro" id="IPR052025">
    <property type="entry name" value="Xyloglucanase_GH74"/>
</dbReference>
<gene>
    <name evidence="2" type="ORF">SAMN05660236_2619</name>
</gene>
<evidence type="ECO:0000313" key="3">
    <source>
        <dbReference type="Proteomes" id="UP000190961"/>
    </source>
</evidence>
<protein>
    <recommendedName>
        <fullName evidence="4">BNR/Asp-box repeat-containing protein</fullName>
    </recommendedName>
</protein>
<sequence length="304" mass="34046">MKLYFLIFIYSLCAIQAQAQGDAEKIYVSHDQGDSWKPIHTGLPEDVVINNWTMHRDAVVIATDAHGIFISDDKFKTWHAANFGLPQHVKIDALISFDNIILAGTSQNGIYMSYNDGDSWQTCNIGLKNMTVRCFYIYNNTLFAGTNDGIYYSYDKGRSWTASMRSVQINAFTALNKTLFAATRLGAYRSDDNGRSWNASGSNGAMASIGVDGDNLVAILYQGQSFVSTDRGAVWLDTKSFFYQYTFRLTPTSTKQLISNWRRTLRLPYYQQLTGPQGLPNVPFNLLLDTPYGILTASSKRDGC</sequence>
<feature type="signal peptide" evidence="1">
    <location>
        <begin position="1"/>
        <end position="19"/>
    </location>
</feature>
<evidence type="ECO:0000313" key="2">
    <source>
        <dbReference type="EMBL" id="SKC71510.1"/>
    </source>
</evidence>
<dbReference type="EMBL" id="FUZU01000002">
    <property type="protein sequence ID" value="SKC71510.1"/>
    <property type="molecule type" value="Genomic_DNA"/>
</dbReference>
<dbReference type="PANTHER" id="PTHR43739:SF5">
    <property type="entry name" value="EXO-ALPHA-SIALIDASE"/>
    <property type="match status" value="1"/>
</dbReference>
<feature type="chain" id="PRO_5012820921" description="BNR/Asp-box repeat-containing protein" evidence="1">
    <location>
        <begin position="20"/>
        <end position="304"/>
    </location>
</feature>
<organism evidence="2 3">
    <name type="scientific">Ohtaekwangia koreensis</name>
    <dbReference type="NCBI Taxonomy" id="688867"/>
    <lineage>
        <taxon>Bacteria</taxon>
        <taxon>Pseudomonadati</taxon>
        <taxon>Bacteroidota</taxon>
        <taxon>Cytophagia</taxon>
        <taxon>Cytophagales</taxon>
        <taxon>Fulvivirgaceae</taxon>
        <taxon>Ohtaekwangia</taxon>
    </lineage>
</organism>
<dbReference type="RefSeq" id="WP_079687211.1">
    <property type="nucleotide sequence ID" value="NZ_FUZU01000002.1"/>
</dbReference>
<dbReference type="GO" id="GO:0010411">
    <property type="term" value="P:xyloglucan metabolic process"/>
    <property type="evidence" value="ECO:0007669"/>
    <property type="project" value="TreeGrafter"/>
</dbReference>
<dbReference type="Gene3D" id="2.130.10.10">
    <property type="entry name" value="YVTN repeat-like/Quinoprotein amine dehydrogenase"/>
    <property type="match status" value="2"/>
</dbReference>
<dbReference type="SUPFAM" id="SSF110296">
    <property type="entry name" value="Oligoxyloglucan reducing end-specific cellobiohydrolase"/>
    <property type="match status" value="1"/>
</dbReference>
<name>A0A1T5L6H1_9BACT</name>
<keyword evidence="3" id="KW-1185">Reference proteome</keyword>
<keyword evidence="1" id="KW-0732">Signal</keyword>
<reference evidence="2 3" key="1">
    <citation type="submission" date="2017-02" db="EMBL/GenBank/DDBJ databases">
        <authorList>
            <person name="Peterson S.W."/>
        </authorList>
    </citation>
    <scope>NUCLEOTIDE SEQUENCE [LARGE SCALE GENOMIC DNA]</scope>
    <source>
        <strain evidence="2 3">DSM 25262</strain>
    </source>
</reference>
<dbReference type="PANTHER" id="PTHR43739">
    <property type="entry name" value="XYLOGLUCANASE (EUROFUNG)"/>
    <property type="match status" value="1"/>
</dbReference>
<dbReference type="CDD" id="cd15482">
    <property type="entry name" value="Sialidase_non-viral"/>
    <property type="match status" value="1"/>
</dbReference>
<dbReference type="STRING" id="688867.SAMN05660236_2619"/>
<dbReference type="OrthoDB" id="9757809at2"/>